<name>A0ABQ7Q6T6_PLUXY</name>
<gene>
    <name evidence="1" type="ORF">JYU34_015310</name>
</gene>
<dbReference type="EMBL" id="JAHIBW010000020">
    <property type="protein sequence ID" value="KAG7300957.1"/>
    <property type="molecule type" value="Genomic_DNA"/>
</dbReference>
<organism evidence="1 2">
    <name type="scientific">Plutella xylostella</name>
    <name type="common">Diamondback moth</name>
    <name type="synonym">Plutella maculipennis</name>
    <dbReference type="NCBI Taxonomy" id="51655"/>
    <lineage>
        <taxon>Eukaryota</taxon>
        <taxon>Metazoa</taxon>
        <taxon>Ecdysozoa</taxon>
        <taxon>Arthropoda</taxon>
        <taxon>Hexapoda</taxon>
        <taxon>Insecta</taxon>
        <taxon>Pterygota</taxon>
        <taxon>Neoptera</taxon>
        <taxon>Endopterygota</taxon>
        <taxon>Lepidoptera</taxon>
        <taxon>Glossata</taxon>
        <taxon>Ditrysia</taxon>
        <taxon>Yponomeutoidea</taxon>
        <taxon>Plutellidae</taxon>
        <taxon>Plutella</taxon>
    </lineage>
</organism>
<comment type="caution">
    <text evidence="1">The sequence shown here is derived from an EMBL/GenBank/DDBJ whole genome shotgun (WGS) entry which is preliminary data.</text>
</comment>
<sequence length="53" mass="6273">MPSYFELNYPSEFTAIPAIVTYAYYNQSDLQLSCHYALTILLHPYRVINNRRT</sequence>
<proteinExistence type="predicted"/>
<keyword evidence="2" id="KW-1185">Reference proteome</keyword>
<reference evidence="1 2" key="1">
    <citation type="submission" date="2021-06" db="EMBL/GenBank/DDBJ databases">
        <title>A haploid diamondback moth (Plutella xylostella L.) genome assembly resolves 31 chromosomes and identifies a diamide resistance mutation.</title>
        <authorList>
            <person name="Ward C.M."/>
            <person name="Perry K.D."/>
            <person name="Baker G."/>
            <person name="Powis K."/>
            <person name="Heckel D.G."/>
            <person name="Baxter S.W."/>
        </authorList>
    </citation>
    <scope>NUCLEOTIDE SEQUENCE [LARGE SCALE GENOMIC DNA]</scope>
    <source>
        <strain evidence="1 2">LV</strain>
        <tissue evidence="1">Single pupa</tissue>
    </source>
</reference>
<dbReference type="Proteomes" id="UP000823941">
    <property type="component" value="Chromosome 20"/>
</dbReference>
<protein>
    <submittedName>
        <fullName evidence="1">Uncharacterized protein</fullName>
    </submittedName>
</protein>
<evidence type="ECO:0000313" key="1">
    <source>
        <dbReference type="EMBL" id="KAG7300957.1"/>
    </source>
</evidence>
<evidence type="ECO:0000313" key="2">
    <source>
        <dbReference type="Proteomes" id="UP000823941"/>
    </source>
</evidence>
<accession>A0ABQ7Q6T6</accession>